<dbReference type="InterPro" id="IPR051125">
    <property type="entry name" value="ABC-4/HrtB_transporter"/>
</dbReference>
<dbReference type="Proteomes" id="UP000663929">
    <property type="component" value="Chromosome"/>
</dbReference>
<keyword evidence="3 6" id="KW-0812">Transmembrane</keyword>
<keyword evidence="9" id="KW-1185">Reference proteome</keyword>
<dbReference type="PANTHER" id="PTHR43738:SF3">
    <property type="entry name" value="ABC TRANSPORTER PERMEASE"/>
    <property type="match status" value="1"/>
</dbReference>
<gene>
    <name evidence="8" type="ORF">J3U87_22270</name>
</gene>
<evidence type="ECO:0000256" key="5">
    <source>
        <dbReference type="ARBA" id="ARBA00023136"/>
    </source>
</evidence>
<evidence type="ECO:0000313" key="8">
    <source>
        <dbReference type="EMBL" id="QTD48314.1"/>
    </source>
</evidence>
<evidence type="ECO:0000313" key="9">
    <source>
        <dbReference type="Proteomes" id="UP000663929"/>
    </source>
</evidence>
<proteinExistence type="predicted"/>
<dbReference type="Pfam" id="PF02687">
    <property type="entry name" value="FtsX"/>
    <property type="match status" value="1"/>
</dbReference>
<evidence type="ECO:0000259" key="7">
    <source>
        <dbReference type="Pfam" id="PF02687"/>
    </source>
</evidence>
<keyword evidence="2" id="KW-1003">Cell membrane</keyword>
<dbReference type="AlphaFoldDB" id="A0A8A4TGI4"/>
<protein>
    <submittedName>
        <fullName evidence="8">FtsX-like permease family protein</fullName>
    </submittedName>
</protein>
<feature type="transmembrane region" description="Helical" evidence="6">
    <location>
        <begin position="350"/>
        <end position="370"/>
    </location>
</feature>
<keyword evidence="4 6" id="KW-1133">Transmembrane helix</keyword>
<feature type="domain" description="ABC3 transporter permease C-terminal" evidence="7">
    <location>
        <begin position="262"/>
        <end position="373"/>
    </location>
</feature>
<dbReference type="PANTHER" id="PTHR43738">
    <property type="entry name" value="ABC TRANSPORTER, MEMBRANE PROTEIN"/>
    <property type="match status" value="1"/>
</dbReference>
<comment type="subcellular location">
    <subcellularLocation>
        <location evidence="1">Cell membrane</location>
        <topology evidence="1">Multi-pass membrane protein</topology>
    </subcellularLocation>
</comment>
<reference evidence="8" key="1">
    <citation type="submission" date="2021-03" db="EMBL/GenBank/DDBJ databases">
        <title>Acanthopleuribacteraceae sp. M133.</title>
        <authorList>
            <person name="Wang G."/>
        </authorList>
    </citation>
    <scope>NUCLEOTIDE SEQUENCE</scope>
    <source>
        <strain evidence="8">M133</strain>
    </source>
</reference>
<evidence type="ECO:0000256" key="2">
    <source>
        <dbReference type="ARBA" id="ARBA00022475"/>
    </source>
</evidence>
<evidence type="ECO:0000256" key="3">
    <source>
        <dbReference type="ARBA" id="ARBA00022692"/>
    </source>
</evidence>
<organism evidence="8 9">
    <name type="scientific">Sulfidibacter corallicola</name>
    <dbReference type="NCBI Taxonomy" id="2818388"/>
    <lineage>
        <taxon>Bacteria</taxon>
        <taxon>Pseudomonadati</taxon>
        <taxon>Acidobacteriota</taxon>
        <taxon>Holophagae</taxon>
        <taxon>Acanthopleuribacterales</taxon>
        <taxon>Acanthopleuribacteraceae</taxon>
        <taxon>Sulfidibacter</taxon>
    </lineage>
</organism>
<feature type="transmembrane region" description="Helical" evidence="6">
    <location>
        <begin position="304"/>
        <end position="330"/>
    </location>
</feature>
<dbReference type="KEGG" id="scor:J3U87_22270"/>
<dbReference type="RefSeq" id="WP_237377969.1">
    <property type="nucleotide sequence ID" value="NZ_CP071793.1"/>
</dbReference>
<dbReference type="InterPro" id="IPR003838">
    <property type="entry name" value="ABC3_permease_C"/>
</dbReference>
<name>A0A8A4TGI4_SULCO</name>
<keyword evidence="5 6" id="KW-0472">Membrane</keyword>
<feature type="transmembrane region" description="Helical" evidence="6">
    <location>
        <begin position="256"/>
        <end position="276"/>
    </location>
</feature>
<sequence>MRFLFLIASNLKRKKLRTLLTILSILVAFLLFGYLSAIRVALSSGVDVADADRLVIRHKVSIIQLLPESYGRDIARMEGVAQLTHATWFGGIYQEPKNFFPQMPVHPDDYLAVYPEVLLPDDQLQAWKNTKTGAIVGRTTADRFGFEIGDRVPILSPIWPQKDGNQTWEFDIVGIYDGAEQGTDTSPLFFRYDYFDETHMGDRGQVGWYVLRVTDADLATQVAEAIDANFANSFAETKSEPEGAFVQAFAKQIGNIAAIMIAILSMVFFTILLVAGNTMAQSVHERTRELAVLKSIGFTDRGTLFLVLGESTIISAIGGLMGLGLAWLMISAGDPTKGAFPVFYFPEKDIVLGLLLVGALGLAAGIFPALQAKQLRIADALRR</sequence>
<accession>A0A8A4TGI4</accession>
<evidence type="ECO:0000256" key="1">
    <source>
        <dbReference type="ARBA" id="ARBA00004651"/>
    </source>
</evidence>
<dbReference type="GO" id="GO:0005886">
    <property type="term" value="C:plasma membrane"/>
    <property type="evidence" value="ECO:0007669"/>
    <property type="project" value="UniProtKB-SubCell"/>
</dbReference>
<dbReference type="EMBL" id="CP071793">
    <property type="protein sequence ID" value="QTD48314.1"/>
    <property type="molecule type" value="Genomic_DNA"/>
</dbReference>
<evidence type="ECO:0000256" key="4">
    <source>
        <dbReference type="ARBA" id="ARBA00022989"/>
    </source>
</evidence>
<evidence type="ECO:0000256" key="6">
    <source>
        <dbReference type="SAM" id="Phobius"/>
    </source>
</evidence>